<dbReference type="EC" id="2.7.13.3" evidence="3"/>
<dbReference type="InterPro" id="IPR003594">
    <property type="entry name" value="HATPase_dom"/>
</dbReference>
<name>A0ABW4Y627_9GAMM</name>
<dbReference type="InterPro" id="IPR003660">
    <property type="entry name" value="HAMP_dom"/>
</dbReference>
<evidence type="ECO:0000259" key="12">
    <source>
        <dbReference type="PROSITE" id="PS50109"/>
    </source>
</evidence>
<dbReference type="InterPro" id="IPR050428">
    <property type="entry name" value="TCS_sensor_his_kinase"/>
</dbReference>
<dbReference type="CDD" id="cd00082">
    <property type="entry name" value="HisKA"/>
    <property type="match status" value="1"/>
</dbReference>
<evidence type="ECO:0000313" key="15">
    <source>
        <dbReference type="Proteomes" id="UP001597337"/>
    </source>
</evidence>
<keyword evidence="8 11" id="KW-1133">Transmembrane helix</keyword>
<dbReference type="InterPro" id="IPR003661">
    <property type="entry name" value="HisK_dim/P_dom"/>
</dbReference>
<comment type="caution">
    <text evidence="14">The sequence shown here is derived from an EMBL/GenBank/DDBJ whole genome shotgun (WGS) entry which is preliminary data.</text>
</comment>
<dbReference type="Gene3D" id="3.30.565.10">
    <property type="entry name" value="Histidine kinase-like ATPase, C-terminal domain"/>
    <property type="match status" value="1"/>
</dbReference>
<dbReference type="CDD" id="cd06225">
    <property type="entry name" value="HAMP"/>
    <property type="match status" value="1"/>
</dbReference>
<dbReference type="PROSITE" id="PS50885">
    <property type="entry name" value="HAMP"/>
    <property type="match status" value="1"/>
</dbReference>
<evidence type="ECO:0000256" key="10">
    <source>
        <dbReference type="ARBA" id="ARBA00023136"/>
    </source>
</evidence>
<dbReference type="SUPFAM" id="SSF55874">
    <property type="entry name" value="ATPase domain of HSP90 chaperone/DNA topoisomerase II/histidine kinase"/>
    <property type="match status" value="1"/>
</dbReference>
<accession>A0ABW4Y627</accession>
<evidence type="ECO:0000256" key="1">
    <source>
        <dbReference type="ARBA" id="ARBA00000085"/>
    </source>
</evidence>
<dbReference type="SMART" id="SM00304">
    <property type="entry name" value="HAMP"/>
    <property type="match status" value="1"/>
</dbReference>
<evidence type="ECO:0000256" key="2">
    <source>
        <dbReference type="ARBA" id="ARBA00004370"/>
    </source>
</evidence>
<dbReference type="InterPro" id="IPR004358">
    <property type="entry name" value="Sig_transdc_His_kin-like_C"/>
</dbReference>
<keyword evidence="14" id="KW-0547">Nucleotide-binding</keyword>
<evidence type="ECO:0000256" key="11">
    <source>
        <dbReference type="SAM" id="Phobius"/>
    </source>
</evidence>
<evidence type="ECO:0000313" key="14">
    <source>
        <dbReference type="EMBL" id="MFD2111637.1"/>
    </source>
</evidence>
<keyword evidence="7" id="KW-0418">Kinase</keyword>
<dbReference type="Pfam" id="PF00512">
    <property type="entry name" value="HisKA"/>
    <property type="match status" value="1"/>
</dbReference>
<dbReference type="PROSITE" id="PS50109">
    <property type="entry name" value="HIS_KIN"/>
    <property type="match status" value="1"/>
</dbReference>
<sequence length="478" mass="52808">MTSPARAVIGAWGELRSRTPRILRSSTFRLALLYVFLLGVSVAILLAFIYWSTAGYMDRQIEATIQAEIRGLAEQYRQRGLTGLTAVISERVARDPVGSSVYLLVDGDLHRIVGNLDRWPVELPDTEGWISFHLRERGPDHSEEHEARAQVFRLRSGLRLLVGRDVRDLEAIRSVILEALGWGLAITAGLALLGGWLMSASLVRRLESINQTSREIMEGDLSRRIPLSGSGDDFDQLAASLNRMLERIEALMAGVRQVSDNIAHDLRTPLTRLRNKLELLSAELPVAGSARALAEETISDAEEMLTTFNALLRIARIESGSRRSAFATLDLVPLIEDVVELYEPVAAERDQSLILTRAGAAPVFGDRDLMFQAFANLVDNAIKYTPTGGQVNLEVVEAVDDIRVLVSDNGPGIPSALREQVFRRFFRIDDSRSTPGSGLGLSLVRAIVQIHHATIELEDNAPGLRVLLRFERSPLKIG</sequence>
<evidence type="ECO:0000256" key="4">
    <source>
        <dbReference type="ARBA" id="ARBA00022553"/>
    </source>
</evidence>
<comment type="catalytic activity">
    <reaction evidence="1">
        <text>ATP + protein L-histidine = ADP + protein N-phospho-L-histidine.</text>
        <dbReference type="EC" id="2.7.13.3"/>
    </reaction>
</comment>
<dbReference type="SUPFAM" id="SSF158472">
    <property type="entry name" value="HAMP domain-like"/>
    <property type="match status" value="1"/>
</dbReference>
<feature type="transmembrane region" description="Helical" evidence="11">
    <location>
        <begin position="175"/>
        <end position="198"/>
    </location>
</feature>
<dbReference type="PANTHER" id="PTHR45436:SF8">
    <property type="entry name" value="HISTIDINE KINASE"/>
    <property type="match status" value="1"/>
</dbReference>
<feature type="domain" description="Histidine kinase" evidence="12">
    <location>
        <begin position="261"/>
        <end position="474"/>
    </location>
</feature>
<evidence type="ECO:0000256" key="3">
    <source>
        <dbReference type="ARBA" id="ARBA00012438"/>
    </source>
</evidence>
<dbReference type="SUPFAM" id="SSF47384">
    <property type="entry name" value="Homodimeric domain of signal transducing histidine kinase"/>
    <property type="match status" value="1"/>
</dbReference>
<keyword evidence="10 11" id="KW-0472">Membrane</keyword>
<dbReference type="RefSeq" id="WP_386025230.1">
    <property type="nucleotide sequence ID" value="NZ_JBHUHX010000015.1"/>
</dbReference>
<feature type="transmembrane region" description="Helical" evidence="11">
    <location>
        <begin position="31"/>
        <end position="51"/>
    </location>
</feature>
<dbReference type="InterPro" id="IPR005467">
    <property type="entry name" value="His_kinase_dom"/>
</dbReference>
<dbReference type="Proteomes" id="UP001597337">
    <property type="component" value="Unassembled WGS sequence"/>
</dbReference>
<keyword evidence="4" id="KW-0597">Phosphoprotein</keyword>
<organism evidence="14 15">
    <name type="scientific">Thiorhodococcus fuscus</name>
    <dbReference type="NCBI Taxonomy" id="527200"/>
    <lineage>
        <taxon>Bacteria</taxon>
        <taxon>Pseudomonadati</taxon>
        <taxon>Pseudomonadota</taxon>
        <taxon>Gammaproteobacteria</taxon>
        <taxon>Chromatiales</taxon>
        <taxon>Chromatiaceae</taxon>
        <taxon>Thiorhodococcus</taxon>
    </lineage>
</organism>
<dbReference type="SMART" id="SM00387">
    <property type="entry name" value="HATPase_c"/>
    <property type="match status" value="1"/>
</dbReference>
<feature type="domain" description="HAMP" evidence="13">
    <location>
        <begin position="200"/>
        <end position="253"/>
    </location>
</feature>
<dbReference type="EMBL" id="JBHUHX010000015">
    <property type="protein sequence ID" value="MFD2111637.1"/>
    <property type="molecule type" value="Genomic_DNA"/>
</dbReference>
<dbReference type="Pfam" id="PF00672">
    <property type="entry name" value="HAMP"/>
    <property type="match status" value="1"/>
</dbReference>
<dbReference type="PANTHER" id="PTHR45436">
    <property type="entry name" value="SENSOR HISTIDINE KINASE YKOH"/>
    <property type="match status" value="1"/>
</dbReference>
<proteinExistence type="predicted"/>
<dbReference type="Pfam" id="PF02518">
    <property type="entry name" value="HATPase_c"/>
    <property type="match status" value="1"/>
</dbReference>
<evidence type="ECO:0000256" key="8">
    <source>
        <dbReference type="ARBA" id="ARBA00022989"/>
    </source>
</evidence>
<dbReference type="SMART" id="SM00388">
    <property type="entry name" value="HisKA"/>
    <property type="match status" value="1"/>
</dbReference>
<reference evidence="15" key="1">
    <citation type="journal article" date="2019" name="Int. J. Syst. Evol. Microbiol.">
        <title>The Global Catalogue of Microorganisms (GCM) 10K type strain sequencing project: providing services to taxonomists for standard genome sequencing and annotation.</title>
        <authorList>
            <consortium name="The Broad Institute Genomics Platform"/>
            <consortium name="The Broad Institute Genome Sequencing Center for Infectious Disease"/>
            <person name="Wu L."/>
            <person name="Ma J."/>
        </authorList>
    </citation>
    <scope>NUCLEOTIDE SEQUENCE [LARGE SCALE GENOMIC DNA]</scope>
    <source>
        <strain evidence="15">KACC 12597</strain>
    </source>
</reference>
<dbReference type="Gene3D" id="6.10.340.10">
    <property type="match status" value="1"/>
</dbReference>
<evidence type="ECO:0000256" key="5">
    <source>
        <dbReference type="ARBA" id="ARBA00022679"/>
    </source>
</evidence>
<dbReference type="GO" id="GO:0005524">
    <property type="term" value="F:ATP binding"/>
    <property type="evidence" value="ECO:0007669"/>
    <property type="project" value="UniProtKB-KW"/>
</dbReference>
<keyword evidence="5" id="KW-0808">Transferase</keyword>
<comment type="subcellular location">
    <subcellularLocation>
        <location evidence="2">Membrane</location>
    </subcellularLocation>
</comment>
<dbReference type="Gene3D" id="1.10.287.130">
    <property type="match status" value="1"/>
</dbReference>
<dbReference type="InterPro" id="IPR036097">
    <property type="entry name" value="HisK_dim/P_sf"/>
</dbReference>
<protein>
    <recommendedName>
        <fullName evidence="3">histidine kinase</fullName>
        <ecNumber evidence="3">2.7.13.3</ecNumber>
    </recommendedName>
</protein>
<keyword evidence="15" id="KW-1185">Reference proteome</keyword>
<evidence type="ECO:0000256" key="7">
    <source>
        <dbReference type="ARBA" id="ARBA00022777"/>
    </source>
</evidence>
<evidence type="ECO:0000256" key="9">
    <source>
        <dbReference type="ARBA" id="ARBA00023012"/>
    </source>
</evidence>
<dbReference type="InterPro" id="IPR036890">
    <property type="entry name" value="HATPase_C_sf"/>
</dbReference>
<evidence type="ECO:0000259" key="13">
    <source>
        <dbReference type="PROSITE" id="PS50885"/>
    </source>
</evidence>
<keyword evidence="6 11" id="KW-0812">Transmembrane</keyword>
<keyword evidence="9" id="KW-0902">Two-component regulatory system</keyword>
<dbReference type="PRINTS" id="PR00344">
    <property type="entry name" value="BCTRLSENSOR"/>
</dbReference>
<evidence type="ECO:0000256" key="6">
    <source>
        <dbReference type="ARBA" id="ARBA00022692"/>
    </source>
</evidence>
<gene>
    <name evidence="14" type="ORF">ACFSJC_07280</name>
</gene>
<keyword evidence="14" id="KW-0067">ATP-binding</keyword>